<dbReference type="Proteomes" id="UP000473574">
    <property type="component" value="Unassembled WGS sequence"/>
</dbReference>
<name>A0A6M0SHR9_9CYAN</name>
<reference evidence="1 2" key="1">
    <citation type="journal article" date="2020" name="Microb. Ecol.">
        <title>Ecogenomics of the Marine Benthic Filamentous Cyanobacterium Adonisia.</title>
        <authorList>
            <person name="Walter J.M."/>
            <person name="Coutinho F.H."/>
            <person name="Leomil L."/>
            <person name="Hargreaves P.I."/>
            <person name="Campeao M.E."/>
            <person name="Vieira V.V."/>
            <person name="Silva B.S."/>
            <person name="Fistarol G.O."/>
            <person name="Salomon P.S."/>
            <person name="Sawabe T."/>
            <person name="Mino S."/>
            <person name="Hosokawa M."/>
            <person name="Miyashita H."/>
            <person name="Maruyama F."/>
            <person name="van Verk M.C."/>
            <person name="Dutilh B.E."/>
            <person name="Thompson C.C."/>
            <person name="Thompson F.L."/>
        </authorList>
    </citation>
    <scope>NUCLEOTIDE SEQUENCE [LARGE SCALE GENOMIC DNA]</scope>
    <source>
        <strain evidence="1 2">CCMR0082</strain>
    </source>
</reference>
<evidence type="ECO:0000313" key="2">
    <source>
        <dbReference type="Proteomes" id="UP000473574"/>
    </source>
</evidence>
<dbReference type="AlphaFoldDB" id="A0A6M0SHR9"/>
<proteinExistence type="predicted"/>
<accession>A0A6M0SHR9</accession>
<sequence length="68" mass="7813">MAKEDLILLSYYQNDSARVNLAARASAMQSVQQMEASKSIPKDWHQARGRFLQSVNYIKDGPWGDRRN</sequence>
<dbReference type="EMBL" id="QZCE01000002">
    <property type="protein sequence ID" value="NEZ67886.1"/>
    <property type="molecule type" value="Genomic_DNA"/>
</dbReference>
<comment type="caution">
    <text evidence="1">The sequence shown here is derived from an EMBL/GenBank/DDBJ whole genome shotgun (WGS) entry which is preliminary data.</text>
</comment>
<organism evidence="1 2">
    <name type="scientific">Adonisia turfae CCMR0082</name>
    <dbReference type="NCBI Taxonomy" id="2304604"/>
    <lineage>
        <taxon>Bacteria</taxon>
        <taxon>Bacillati</taxon>
        <taxon>Cyanobacteriota</taxon>
        <taxon>Adonisia</taxon>
        <taxon>Adonisia turfae</taxon>
    </lineage>
</organism>
<gene>
    <name evidence="1" type="ORF">D0962_34910</name>
</gene>
<evidence type="ECO:0000313" key="1">
    <source>
        <dbReference type="EMBL" id="NEZ67886.1"/>
    </source>
</evidence>
<protein>
    <submittedName>
        <fullName evidence="1">Uncharacterized protein</fullName>
    </submittedName>
</protein>